<proteinExistence type="predicted"/>
<name>A0A9K3DCY2_9EUKA</name>
<gene>
    <name evidence="2" type="ORF">KIPB_014951</name>
</gene>
<dbReference type="EMBL" id="BDIP01008024">
    <property type="protein sequence ID" value="GIQ91609.1"/>
    <property type="molecule type" value="Genomic_DNA"/>
</dbReference>
<dbReference type="AlphaFoldDB" id="A0A9K3DCY2"/>
<feature type="non-terminal residue" evidence="2">
    <location>
        <position position="1"/>
    </location>
</feature>
<sequence>MPTAIARQARPSAKRDAPTLGKGFRDMNSVGWRLNETEGIPMRYTGKVTGDRVET</sequence>
<evidence type="ECO:0000313" key="3">
    <source>
        <dbReference type="Proteomes" id="UP000265618"/>
    </source>
</evidence>
<organism evidence="2 3">
    <name type="scientific">Kipferlia bialata</name>
    <dbReference type="NCBI Taxonomy" id="797122"/>
    <lineage>
        <taxon>Eukaryota</taxon>
        <taxon>Metamonada</taxon>
        <taxon>Carpediemonas-like organisms</taxon>
        <taxon>Kipferlia</taxon>
    </lineage>
</organism>
<accession>A0A9K3DCY2</accession>
<evidence type="ECO:0000313" key="2">
    <source>
        <dbReference type="EMBL" id="GIQ91609.1"/>
    </source>
</evidence>
<dbReference type="Proteomes" id="UP000265618">
    <property type="component" value="Unassembled WGS sequence"/>
</dbReference>
<protein>
    <submittedName>
        <fullName evidence="2">Uncharacterized protein</fullName>
    </submittedName>
</protein>
<comment type="caution">
    <text evidence="2">The sequence shown here is derived from an EMBL/GenBank/DDBJ whole genome shotgun (WGS) entry which is preliminary data.</text>
</comment>
<evidence type="ECO:0000256" key="1">
    <source>
        <dbReference type="SAM" id="MobiDB-lite"/>
    </source>
</evidence>
<reference evidence="2 3" key="1">
    <citation type="journal article" date="2018" name="PLoS ONE">
        <title>The draft genome of Kipferlia bialata reveals reductive genome evolution in fornicate parasites.</title>
        <authorList>
            <person name="Tanifuji G."/>
            <person name="Takabayashi S."/>
            <person name="Kume K."/>
            <person name="Takagi M."/>
            <person name="Nakayama T."/>
            <person name="Kamikawa R."/>
            <person name="Inagaki Y."/>
            <person name="Hashimoto T."/>
        </authorList>
    </citation>
    <scope>NUCLEOTIDE SEQUENCE [LARGE SCALE GENOMIC DNA]</scope>
    <source>
        <strain evidence="2">NY0173</strain>
    </source>
</reference>
<feature type="region of interest" description="Disordered" evidence="1">
    <location>
        <begin position="1"/>
        <end position="27"/>
    </location>
</feature>
<keyword evidence="3" id="KW-1185">Reference proteome</keyword>